<name>A0A2P2QGF4_RHIMU</name>
<dbReference type="EMBL" id="GGEC01085584">
    <property type="protein sequence ID" value="MBX66068.1"/>
    <property type="molecule type" value="Transcribed_RNA"/>
</dbReference>
<accession>A0A2P2QGF4</accession>
<proteinExistence type="predicted"/>
<reference evidence="1" key="1">
    <citation type="submission" date="2018-02" db="EMBL/GenBank/DDBJ databases">
        <title>Rhizophora mucronata_Transcriptome.</title>
        <authorList>
            <person name="Meera S.P."/>
            <person name="Sreeshan A."/>
            <person name="Augustine A."/>
        </authorList>
    </citation>
    <scope>NUCLEOTIDE SEQUENCE</scope>
    <source>
        <tissue evidence="1">Leaf</tissue>
    </source>
</reference>
<protein>
    <submittedName>
        <fullName evidence="1">Importin beta-2 family protein</fullName>
    </submittedName>
</protein>
<evidence type="ECO:0000313" key="1">
    <source>
        <dbReference type="EMBL" id="MBX66068.1"/>
    </source>
</evidence>
<organism evidence="1">
    <name type="scientific">Rhizophora mucronata</name>
    <name type="common">Asiatic mangrove</name>
    <dbReference type="NCBI Taxonomy" id="61149"/>
    <lineage>
        <taxon>Eukaryota</taxon>
        <taxon>Viridiplantae</taxon>
        <taxon>Streptophyta</taxon>
        <taxon>Embryophyta</taxon>
        <taxon>Tracheophyta</taxon>
        <taxon>Spermatophyta</taxon>
        <taxon>Magnoliopsida</taxon>
        <taxon>eudicotyledons</taxon>
        <taxon>Gunneridae</taxon>
        <taxon>Pentapetalae</taxon>
        <taxon>rosids</taxon>
        <taxon>fabids</taxon>
        <taxon>Malpighiales</taxon>
        <taxon>Rhizophoraceae</taxon>
        <taxon>Rhizophora</taxon>
    </lineage>
</organism>
<sequence length="11" mass="1255">MEMCVSMPKKA</sequence>